<reference evidence="1 2" key="2">
    <citation type="journal article" date="2022" name="Mol. Ecol. Resour.">
        <title>The genomes of chicory, endive, great burdock and yacon provide insights into Asteraceae paleo-polyploidization history and plant inulin production.</title>
        <authorList>
            <person name="Fan W."/>
            <person name="Wang S."/>
            <person name="Wang H."/>
            <person name="Wang A."/>
            <person name="Jiang F."/>
            <person name="Liu H."/>
            <person name="Zhao H."/>
            <person name="Xu D."/>
            <person name="Zhang Y."/>
        </authorList>
    </citation>
    <scope>NUCLEOTIDE SEQUENCE [LARGE SCALE GENOMIC DNA]</scope>
    <source>
        <strain evidence="2">cv. Niubang</strain>
    </source>
</reference>
<keyword evidence="2" id="KW-1185">Reference proteome</keyword>
<reference evidence="2" key="1">
    <citation type="journal article" date="2022" name="Mol. Ecol. Resour.">
        <title>The genomes of chicory, endive, great burdock and yacon provide insights into Asteraceae palaeo-polyploidization history and plant inulin production.</title>
        <authorList>
            <person name="Fan W."/>
            <person name="Wang S."/>
            <person name="Wang H."/>
            <person name="Wang A."/>
            <person name="Jiang F."/>
            <person name="Liu H."/>
            <person name="Zhao H."/>
            <person name="Xu D."/>
            <person name="Zhang Y."/>
        </authorList>
    </citation>
    <scope>NUCLEOTIDE SEQUENCE [LARGE SCALE GENOMIC DNA]</scope>
    <source>
        <strain evidence="2">cv. Niubang</strain>
    </source>
</reference>
<protein>
    <submittedName>
        <fullName evidence="1">Uncharacterized protein</fullName>
    </submittedName>
</protein>
<gene>
    <name evidence="1" type="ORF">L6452_24618</name>
</gene>
<dbReference type="Proteomes" id="UP001055879">
    <property type="component" value="Linkage Group LG08"/>
</dbReference>
<organism evidence="1 2">
    <name type="scientific">Arctium lappa</name>
    <name type="common">Greater burdock</name>
    <name type="synonym">Lappa major</name>
    <dbReference type="NCBI Taxonomy" id="4217"/>
    <lineage>
        <taxon>Eukaryota</taxon>
        <taxon>Viridiplantae</taxon>
        <taxon>Streptophyta</taxon>
        <taxon>Embryophyta</taxon>
        <taxon>Tracheophyta</taxon>
        <taxon>Spermatophyta</taxon>
        <taxon>Magnoliopsida</taxon>
        <taxon>eudicotyledons</taxon>
        <taxon>Gunneridae</taxon>
        <taxon>Pentapetalae</taxon>
        <taxon>asterids</taxon>
        <taxon>campanulids</taxon>
        <taxon>Asterales</taxon>
        <taxon>Asteraceae</taxon>
        <taxon>Carduoideae</taxon>
        <taxon>Cardueae</taxon>
        <taxon>Arctiinae</taxon>
        <taxon>Arctium</taxon>
    </lineage>
</organism>
<evidence type="ECO:0000313" key="1">
    <source>
        <dbReference type="EMBL" id="KAI3706699.1"/>
    </source>
</evidence>
<evidence type="ECO:0000313" key="2">
    <source>
        <dbReference type="Proteomes" id="UP001055879"/>
    </source>
</evidence>
<name>A0ACB9A9N3_ARCLA</name>
<comment type="caution">
    <text evidence="1">The sequence shown here is derived from an EMBL/GenBank/DDBJ whole genome shotgun (WGS) entry which is preliminary data.</text>
</comment>
<accession>A0ACB9A9N3</accession>
<sequence length="101" mass="11496">MDSIGIWTEPRKQGNYFAKSMYGVFRGLILCGVRSKRDNSSSSSRAGTDCTGRVRSKRERKRKVHFDEVSYPLYTSRKVRRFKIMRSLGLAAPVGSPFNNS</sequence>
<dbReference type="EMBL" id="CM042054">
    <property type="protein sequence ID" value="KAI3706699.1"/>
    <property type="molecule type" value="Genomic_DNA"/>
</dbReference>
<proteinExistence type="predicted"/>